<dbReference type="Pfam" id="PF01384">
    <property type="entry name" value="PHO4"/>
    <property type="match status" value="1"/>
</dbReference>
<evidence type="ECO:0008006" key="8">
    <source>
        <dbReference type="Google" id="ProtNLM"/>
    </source>
</evidence>
<evidence type="ECO:0000256" key="4">
    <source>
        <dbReference type="ARBA" id="ARBA00022989"/>
    </source>
</evidence>
<protein>
    <recommendedName>
        <fullName evidence="8">Inorganic phosphate transporter</fullName>
    </recommendedName>
</protein>
<dbReference type="GO" id="GO:0016020">
    <property type="term" value="C:membrane"/>
    <property type="evidence" value="ECO:0007669"/>
    <property type="project" value="UniProtKB-SubCell"/>
</dbReference>
<feature type="transmembrane region" description="Helical" evidence="6">
    <location>
        <begin position="36"/>
        <end position="56"/>
    </location>
</feature>
<keyword evidence="2" id="KW-0813">Transport</keyword>
<sequence>MDLMIIIFLLGGLFLGWSLGANDAANVFGTAVGTRMIRFKTAAVVCSLFVILGAIISGAGTTETLGKLGAINALPGAFSACVAAGLSVYLMTKLGLPVSTTQAIVGAIVG</sequence>
<evidence type="ECO:0000256" key="5">
    <source>
        <dbReference type="ARBA" id="ARBA00023136"/>
    </source>
</evidence>
<keyword evidence="4 6" id="KW-1133">Transmembrane helix</keyword>
<keyword evidence="3 6" id="KW-0812">Transmembrane</keyword>
<feature type="non-terminal residue" evidence="7">
    <location>
        <position position="110"/>
    </location>
</feature>
<proteinExistence type="predicted"/>
<comment type="subcellular location">
    <subcellularLocation>
        <location evidence="1">Membrane</location>
        <topology evidence="1">Multi-pass membrane protein</topology>
    </subcellularLocation>
</comment>
<reference evidence="7" key="1">
    <citation type="submission" date="2018-05" db="EMBL/GenBank/DDBJ databases">
        <authorList>
            <person name="Lanie J.A."/>
            <person name="Ng W.-L."/>
            <person name="Kazmierczak K.M."/>
            <person name="Andrzejewski T.M."/>
            <person name="Davidsen T.M."/>
            <person name="Wayne K.J."/>
            <person name="Tettelin H."/>
            <person name="Glass J.I."/>
            <person name="Rusch D."/>
            <person name="Podicherti R."/>
            <person name="Tsui H.-C.T."/>
            <person name="Winkler M.E."/>
        </authorList>
    </citation>
    <scope>NUCLEOTIDE SEQUENCE</scope>
</reference>
<dbReference type="GO" id="GO:0005315">
    <property type="term" value="F:phosphate transmembrane transporter activity"/>
    <property type="evidence" value="ECO:0007669"/>
    <property type="project" value="InterPro"/>
</dbReference>
<evidence type="ECO:0000256" key="3">
    <source>
        <dbReference type="ARBA" id="ARBA00022692"/>
    </source>
</evidence>
<dbReference type="PANTHER" id="PTHR11101:SF80">
    <property type="entry name" value="PHOSPHATE TRANSPORTER"/>
    <property type="match status" value="1"/>
</dbReference>
<evidence type="ECO:0000256" key="6">
    <source>
        <dbReference type="SAM" id="Phobius"/>
    </source>
</evidence>
<evidence type="ECO:0000256" key="1">
    <source>
        <dbReference type="ARBA" id="ARBA00004141"/>
    </source>
</evidence>
<dbReference type="EMBL" id="UINC01036982">
    <property type="protein sequence ID" value="SVB31775.1"/>
    <property type="molecule type" value="Genomic_DNA"/>
</dbReference>
<dbReference type="GO" id="GO:0035435">
    <property type="term" value="P:phosphate ion transmembrane transport"/>
    <property type="evidence" value="ECO:0007669"/>
    <property type="project" value="TreeGrafter"/>
</dbReference>
<dbReference type="PANTHER" id="PTHR11101">
    <property type="entry name" value="PHOSPHATE TRANSPORTER"/>
    <property type="match status" value="1"/>
</dbReference>
<evidence type="ECO:0000256" key="2">
    <source>
        <dbReference type="ARBA" id="ARBA00022448"/>
    </source>
</evidence>
<feature type="transmembrane region" description="Helical" evidence="6">
    <location>
        <begin position="68"/>
        <end position="91"/>
    </location>
</feature>
<dbReference type="InterPro" id="IPR001204">
    <property type="entry name" value="Phos_transporter"/>
</dbReference>
<organism evidence="7">
    <name type="scientific">marine metagenome</name>
    <dbReference type="NCBI Taxonomy" id="408172"/>
    <lineage>
        <taxon>unclassified sequences</taxon>
        <taxon>metagenomes</taxon>
        <taxon>ecological metagenomes</taxon>
    </lineage>
</organism>
<keyword evidence="5 6" id="KW-0472">Membrane</keyword>
<accession>A0A382D0B3</accession>
<gene>
    <name evidence="7" type="ORF">METZ01_LOCUS184629</name>
</gene>
<evidence type="ECO:0000313" key="7">
    <source>
        <dbReference type="EMBL" id="SVB31775.1"/>
    </source>
</evidence>
<name>A0A382D0B3_9ZZZZ</name>
<dbReference type="AlphaFoldDB" id="A0A382D0B3"/>